<keyword evidence="10" id="KW-0220">Diaminopimelate biosynthesis</keyword>
<dbReference type="PANTHER" id="PTHR43808:SF31">
    <property type="entry name" value="N-ACETYL-L-CITRULLINE DEACETYLASE"/>
    <property type="match status" value="1"/>
</dbReference>
<comment type="subunit">
    <text evidence="3">Homodimer.</text>
</comment>
<dbReference type="GO" id="GO:0046872">
    <property type="term" value="F:metal ion binding"/>
    <property type="evidence" value="ECO:0007669"/>
    <property type="project" value="UniProtKB-KW"/>
</dbReference>
<comment type="pathway">
    <text evidence="1">Amino-acid biosynthesis; L-lysine biosynthesis via DAP pathway; LL-2,6-diaminopimelate from (S)-tetrahydrodipicolinate (succinylase route): step 3/3.</text>
</comment>
<gene>
    <name evidence="16" type="ORF">HE1_00364</name>
</gene>
<feature type="domain" description="Peptidase M20 dimerisation" evidence="15">
    <location>
        <begin position="178"/>
        <end position="285"/>
    </location>
</feature>
<evidence type="ECO:0000313" key="17">
    <source>
        <dbReference type="Proteomes" id="UP000024842"/>
    </source>
</evidence>
<keyword evidence="6" id="KW-0028">Amino-acid biosynthesis</keyword>
<comment type="similarity">
    <text evidence="2">Belongs to the peptidase M20A family. DapE subfamily.</text>
</comment>
<dbReference type="NCBIfam" id="TIGR01246">
    <property type="entry name" value="dapE_proteo"/>
    <property type="match status" value="1"/>
</dbReference>
<dbReference type="GO" id="GO:0009089">
    <property type="term" value="P:lysine biosynthetic process via diaminopimelate"/>
    <property type="evidence" value="ECO:0007669"/>
    <property type="project" value="UniProtKB-UniRule"/>
</dbReference>
<organism evidence="16 17">
    <name type="scientific">Holospora elegans E1</name>
    <dbReference type="NCBI Taxonomy" id="1427503"/>
    <lineage>
        <taxon>Bacteria</taxon>
        <taxon>Pseudomonadati</taxon>
        <taxon>Pseudomonadota</taxon>
        <taxon>Alphaproteobacteria</taxon>
        <taxon>Holosporales</taxon>
        <taxon>Holosporaceae</taxon>
        <taxon>Holospora</taxon>
    </lineage>
</organism>
<proteinExistence type="inferred from homology"/>
<evidence type="ECO:0000313" key="16">
    <source>
        <dbReference type="EMBL" id="GAJ46044.1"/>
    </source>
</evidence>
<comment type="caution">
    <text evidence="16">The sequence shown here is derived from an EMBL/GenBank/DDBJ whole genome shotgun (WGS) entry which is preliminary data.</text>
</comment>
<keyword evidence="12" id="KW-0170">Cobalt</keyword>
<dbReference type="PANTHER" id="PTHR43808">
    <property type="entry name" value="ACETYLORNITHINE DEACETYLASE"/>
    <property type="match status" value="1"/>
</dbReference>
<protein>
    <recommendedName>
        <fullName evidence="5 14">Succinyl-diaminopimelate desuccinylase</fullName>
        <ecNumber evidence="4 14">3.5.1.18</ecNumber>
    </recommendedName>
</protein>
<dbReference type="Gene3D" id="3.40.630.10">
    <property type="entry name" value="Zn peptidases"/>
    <property type="match status" value="2"/>
</dbReference>
<evidence type="ECO:0000256" key="4">
    <source>
        <dbReference type="ARBA" id="ARBA00011921"/>
    </source>
</evidence>
<evidence type="ECO:0000256" key="3">
    <source>
        <dbReference type="ARBA" id="ARBA00011738"/>
    </source>
</evidence>
<evidence type="ECO:0000256" key="2">
    <source>
        <dbReference type="ARBA" id="ARBA00006746"/>
    </source>
</evidence>
<keyword evidence="11" id="KW-0457">Lysine biosynthesis</keyword>
<dbReference type="EMBL" id="BAUP01000057">
    <property type="protein sequence ID" value="GAJ46044.1"/>
    <property type="molecule type" value="Genomic_DNA"/>
</dbReference>
<dbReference type="OrthoDB" id="9809784at2"/>
<dbReference type="GO" id="GO:0009014">
    <property type="term" value="F:succinyl-diaminopimelate desuccinylase activity"/>
    <property type="evidence" value="ECO:0007669"/>
    <property type="project" value="UniProtKB-UniRule"/>
</dbReference>
<name>A0A023DXY8_9PROT</name>
<keyword evidence="7" id="KW-0479">Metal-binding</keyword>
<accession>A0A023DXY8</accession>
<dbReference type="GO" id="GO:0008777">
    <property type="term" value="F:acetylornithine deacetylase activity"/>
    <property type="evidence" value="ECO:0007669"/>
    <property type="project" value="TreeGrafter"/>
</dbReference>
<dbReference type="RefSeq" id="WP_006288702.1">
    <property type="nucleotide sequence ID" value="NZ_BAUP01000057.1"/>
</dbReference>
<dbReference type="InterPro" id="IPR005941">
    <property type="entry name" value="DapE_proteobac"/>
</dbReference>
<dbReference type="Pfam" id="PF01546">
    <property type="entry name" value="Peptidase_M20"/>
    <property type="match status" value="1"/>
</dbReference>
<evidence type="ECO:0000256" key="13">
    <source>
        <dbReference type="ARBA" id="ARBA00051301"/>
    </source>
</evidence>
<dbReference type="UniPathway" id="UPA00034">
    <property type="reaction ID" value="UER00021"/>
</dbReference>
<dbReference type="Pfam" id="PF07687">
    <property type="entry name" value="M20_dimer"/>
    <property type="match status" value="1"/>
</dbReference>
<evidence type="ECO:0000256" key="8">
    <source>
        <dbReference type="ARBA" id="ARBA00022801"/>
    </source>
</evidence>
<evidence type="ECO:0000256" key="14">
    <source>
        <dbReference type="NCBIfam" id="TIGR01246"/>
    </source>
</evidence>
<dbReference type="SUPFAM" id="SSF55031">
    <property type="entry name" value="Bacterial exopeptidase dimerisation domain"/>
    <property type="match status" value="1"/>
</dbReference>
<evidence type="ECO:0000256" key="5">
    <source>
        <dbReference type="ARBA" id="ARBA00022391"/>
    </source>
</evidence>
<dbReference type="GO" id="GO:0006526">
    <property type="term" value="P:L-arginine biosynthetic process"/>
    <property type="evidence" value="ECO:0007669"/>
    <property type="project" value="TreeGrafter"/>
</dbReference>
<keyword evidence="9" id="KW-0862">Zinc</keyword>
<dbReference type="InterPro" id="IPR011650">
    <property type="entry name" value="Peptidase_M20_dimer"/>
</dbReference>
<dbReference type="EC" id="3.5.1.18" evidence="4 14"/>
<dbReference type="GO" id="GO:0019877">
    <property type="term" value="P:diaminopimelate biosynthetic process"/>
    <property type="evidence" value="ECO:0007669"/>
    <property type="project" value="UniProtKB-KW"/>
</dbReference>
<keyword evidence="8" id="KW-0378">Hydrolase</keyword>
<reference evidence="16 17" key="1">
    <citation type="journal article" date="2014" name="FEMS Microbiol. Lett.">
        <title>Draft genome sequences of three Holospora species (Holospora obtusa, Holospora undulata, and Holospora elegans), endonuclear symbiotic bacteria of the ciliate Paramecium caudatum.</title>
        <authorList>
            <person name="Dohra H."/>
            <person name="Tanaka K."/>
            <person name="Suzuki T."/>
            <person name="Fujishima M."/>
            <person name="Suzuki H."/>
        </authorList>
    </citation>
    <scope>NUCLEOTIDE SEQUENCE [LARGE SCALE GENOMIC DNA]</scope>
    <source>
        <strain evidence="16 17">E1</strain>
    </source>
</reference>
<dbReference type="SUPFAM" id="SSF53187">
    <property type="entry name" value="Zn-dependent exopeptidases"/>
    <property type="match status" value="1"/>
</dbReference>
<dbReference type="InterPro" id="IPR036264">
    <property type="entry name" value="Bact_exopeptidase_dim_dom"/>
</dbReference>
<evidence type="ECO:0000256" key="12">
    <source>
        <dbReference type="ARBA" id="ARBA00023285"/>
    </source>
</evidence>
<evidence type="ECO:0000256" key="10">
    <source>
        <dbReference type="ARBA" id="ARBA00022915"/>
    </source>
</evidence>
<evidence type="ECO:0000256" key="1">
    <source>
        <dbReference type="ARBA" id="ARBA00005130"/>
    </source>
</evidence>
<evidence type="ECO:0000256" key="9">
    <source>
        <dbReference type="ARBA" id="ARBA00022833"/>
    </source>
</evidence>
<dbReference type="InterPro" id="IPR050072">
    <property type="entry name" value="Peptidase_M20A"/>
</dbReference>
<dbReference type="AlphaFoldDB" id="A0A023DXY8"/>
<evidence type="ECO:0000256" key="6">
    <source>
        <dbReference type="ARBA" id="ARBA00022605"/>
    </source>
</evidence>
<evidence type="ECO:0000259" key="15">
    <source>
        <dbReference type="Pfam" id="PF07687"/>
    </source>
</evidence>
<comment type="catalytic activity">
    <reaction evidence="13">
        <text>N-succinyl-(2S,6S)-2,6-diaminopimelate + H2O = (2S,6S)-2,6-diaminopimelate + succinate</text>
        <dbReference type="Rhea" id="RHEA:22608"/>
        <dbReference type="ChEBI" id="CHEBI:15377"/>
        <dbReference type="ChEBI" id="CHEBI:30031"/>
        <dbReference type="ChEBI" id="CHEBI:57609"/>
        <dbReference type="ChEBI" id="CHEBI:58087"/>
        <dbReference type="EC" id="3.5.1.18"/>
    </reaction>
</comment>
<keyword evidence="17" id="KW-1185">Reference proteome</keyword>
<dbReference type="STRING" id="1427503.HE1_00364"/>
<dbReference type="InterPro" id="IPR002933">
    <property type="entry name" value="Peptidase_M20"/>
</dbReference>
<dbReference type="Proteomes" id="UP000024842">
    <property type="component" value="Unassembled WGS sequence"/>
</dbReference>
<sequence length="383" mass="42727">MLFSLDASPLTMACQLVSCASVTPSDGGIFDELIELFRASTEQIFCLQWQDTKNLYIRWGTKAPHLCFAGHVDVVPPGPQAQWSFPAFHPTHSQGWIYGRGIADMKGAIGCFLHSLWNHLKTSPQNGSYSILLTSDEEGPGVNGIQKMIPWLQEKQEKIDHILIGEPTGNFVGEVLQIGRRGSITGTLTYPGIQGHIAYPDLCDNPMPRFVQCLFELVSKTLDEGDENFESSRFNLIGIEPPAIAMNVSPSYAKAQFGIRFNPYQNFDSVSNYIHHVCKKHGNSYVLDLTLHGSSFLTQDVLWIECASNAISHVTGLKPKYTTRGGTTDGRFLKNLAPVLEIGMPEATIHQIDERVKVSDFHDLSSIYTRLLQEYDKTYSKRL</sequence>
<evidence type="ECO:0000256" key="7">
    <source>
        <dbReference type="ARBA" id="ARBA00022723"/>
    </source>
</evidence>
<evidence type="ECO:0000256" key="11">
    <source>
        <dbReference type="ARBA" id="ARBA00023154"/>
    </source>
</evidence>
<dbReference type="NCBIfam" id="NF009557">
    <property type="entry name" value="PRK13009.1"/>
    <property type="match status" value="1"/>
</dbReference>